<comment type="subcellular location">
    <subcellularLocation>
        <location evidence="1">Cell inner membrane</location>
    </subcellularLocation>
</comment>
<evidence type="ECO:0000256" key="1">
    <source>
        <dbReference type="ARBA" id="ARBA00004533"/>
    </source>
</evidence>
<dbReference type="InterPro" id="IPR051800">
    <property type="entry name" value="PqiA-PqiB_transport"/>
</dbReference>
<keyword evidence="5 8" id="KW-1133">Transmembrane helix</keyword>
<keyword evidence="7" id="KW-0175">Coiled coil</keyword>
<comment type="caution">
    <text evidence="10">The sequence shown here is derived from an EMBL/GenBank/DDBJ whole genome shotgun (WGS) entry which is preliminary data.</text>
</comment>
<dbReference type="GO" id="GO:0005886">
    <property type="term" value="C:plasma membrane"/>
    <property type="evidence" value="ECO:0007669"/>
    <property type="project" value="UniProtKB-SubCell"/>
</dbReference>
<gene>
    <name evidence="10" type="ORF">J2T55_002144</name>
</gene>
<keyword evidence="2" id="KW-1003">Cell membrane</keyword>
<dbReference type="EMBL" id="JANUCT010000016">
    <property type="protein sequence ID" value="MCS3904111.1"/>
    <property type="molecule type" value="Genomic_DNA"/>
</dbReference>
<dbReference type="Pfam" id="PF02470">
    <property type="entry name" value="MlaD"/>
    <property type="match status" value="3"/>
</dbReference>
<feature type="coiled-coil region" evidence="7">
    <location>
        <begin position="417"/>
        <end position="460"/>
    </location>
</feature>
<keyword evidence="3" id="KW-0997">Cell inner membrane</keyword>
<dbReference type="PANTHER" id="PTHR30462:SF2">
    <property type="entry name" value="INTERMEMBRANE TRANSPORT PROTEIN PQIB"/>
    <property type="match status" value="1"/>
</dbReference>
<keyword evidence="6 8" id="KW-0472">Membrane</keyword>
<name>A0AAE3HMV3_9GAMM</name>
<evidence type="ECO:0000256" key="2">
    <source>
        <dbReference type="ARBA" id="ARBA00022475"/>
    </source>
</evidence>
<keyword evidence="11" id="KW-1185">Reference proteome</keyword>
<evidence type="ECO:0000256" key="5">
    <source>
        <dbReference type="ARBA" id="ARBA00022989"/>
    </source>
</evidence>
<evidence type="ECO:0000256" key="3">
    <source>
        <dbReference type="ARBA" id="ARBA00022519"/>
    </source>
</evidence>
<dbReference type="InterPro" id="IPR003399">
    <property type="entry name" value="Mce/MlaD"/>
</dbReference>
<feature type="transmembrane region" description="Helical" evidence="8">
    <location>
        <begin position="21"/>
        <end position="40"/>
    </location>
</feature>
<dbReference type="Proteomes" id="UP001204445">
    <property type="component" value="Unassembled WGS sequence"/>
</dbReference>
<evidence type="ECO:0000256" key="6">
    <source>
        <dbReference type="ARBA" id="ARBA00023136"/>
    </source>
</evidence>
<evidence type="ECO:0000256" key="8">
    <source>
        <dbReference type="SAM" id="Phobius"/>
    </source>
</evidence>
<evidence type="ECO:0000313" key="11">
    <source>
        <dbReference type="Proteomes" id="UP001204445"/>
    </source>
</evidence>
<feature type="domain" description="Mce/MlaD" evidence="9">
    <location>
        <begin position="288"/>
        <end position="390"/>
    </location>
</feature>
<feature type="domain" description="Mce/MlaD" evidence="9">
    <location>
        <begin position="44"/>
        <end position="135"/>
    </location>
</feature>
<evidence type="ECO:0000259" key="9">
    <source>
        <dbReference type="Pfam" id="PF02470"/>
    </source>
</evidence>
<evidence type="ECO:0000256" key="7">
    <source>
        <dbReference type="SAM" id="Coils"/>
    </source>
</evidence>
<dbReference type="RefSeq" id="WP_259056390.1">
    <property type="nucleotide sequence ID" value="NZ_JANUCT010000016.1"/>
</dbReference>
<dbReference type="AlphaFoldDB" id="A0AAE3HMV3"/>
<evidence type="ECO:0000313" key="10">
    <source>
        <dbReference type="EMBL" id="MCS3904111.1"/>
    </source>
</evidence>
<protein>
    <submittedName>
        <fullName evidence="10">Paraquat-inducible protein B</fullName>
    </submittedName>
</protein>
<evidence type="ECO:0000256" key="4">
    <source>
        <dbReference type="ARBA" id="ARBA00022692"/>
    </source>
</evidence>
<dbReference type="PANTHER" id="PTHR30462">
    <property type="entry name" value="INTERMEMBRANE TRANSPORT PROTEIN PQIB-RELATED"/>
    <property type="match status" value="1"/>
</dbReference>
<organism evidence="10 11">
    <name type="scientific">Methylohalomonas lacus</name>
    <dbReference type="NCBI Taxonomy" id="398773"/>
    <lineage>
        <taxon>Bacteria</taxon>
        <taxon>Pseudomonadati</taxon>
        <taxon>Pseudomonadota</taxon>
        <taxon>Gammaproteobacteria</taxon>
        <taxon>Methylohalomonadales</taxon>
        <taxon>Methylohalomonadaceae</taxon>
        <taxon>Methylohalomonas</taxon>
    </lineage>
</organism>
<proteinExistence type="predicted"/>
<accession>A0AAE3HMV3</accession>
<dbReference type="NCBIfam" id="NF008070">
    <property type="entry name" value="PRK10807.1"/>
    <property type="match status" value="1"/>
</dbReference>
<reference evidence="10" key="1">
    <citation type="submission" date="2022-08" db="EMBL/GenBank/DDBJ databases">
        <title>Genomic Encyclopedia of Type Strains, Phase III (KMG-III): the genomes of soil and plant-associated and newly described type strains.</title>
        <authorList>
            <person name="Whitman W."/>
        </authorList>
    </citation>
    <scope>NUCLEOTIDE SEQUENCE</scope>
    <source>
        <strain evidence="10">HMT 1</strain>
    </source>
</reference>
<feature type="domain" description="Mce/MlaD" evidence="9">
    <location>
        <begin position="159"/>
        <end position="221"/>
    </location>
</feature>
<sequence length="550" mass="61670">MSDTDLTQAKKKPRRRALSSIWIVPIIAIAIGGWMVYYNISTTGPRVILEMNSADGIQAGKTLIKARNVEVGKVESMRLSDDHGHVIITAQMNKDSERLLKSDTRFWVVKPRIGREGISGLGTLWSGAYIELMPGQEEQTQRRFEVLEEPPIAKMHKDGLRVKLHSENADRLSVGDPVIYSGFDVGRIESADFKMDDRQMHYRIFIDDKYRDLVTENTRFWSASGVSLELNAGGMQVDMGTLESVIGGGITFGVPEDLPPGDPVGESSVFTLYDSENSAYQASFDKYLEYVMLVDDTVRSLSPDAAVEYRGVRIGTVIDVPYEFTPERVKTLSDIKIPVLIRIEPQRLDPFMDEDELVEWRQRYQRLFANGLRASLKTGNFLTGSSFVDIGFYADATAMEISEFVDKPVFPSVPSRLSQLDQRLSQFMDKINNLEIEALIEKLDSNLGTSEAMLKDLRELSSQISDLLESEDMQALPGDIRSTLDEINETLDGAKPGAPAYEILTDTLKQLQTMMNDFQPFVETLNKQPNALIFNKLPEEDPQPKASPGD</sequence>
<keyword evidence="4 8" id="KW-0812">Transmembrane</keyword>